<dbReference type="SUPFAM" id="SSF52151">
    <property type="entry name" value="FabD/lysophospholipase-like"/>
    <property type="match status" value="1"/>
</dbReference>
<dbReference type="InterPro" id="IPR014030">
    <property type="entry name" value="Ketoacyl_synth_N"/>
</dbReference>
<dbReference type="PANTHER" id="PTHR43775">
    <property type="entry name" value="FATTY ACID SYNTHASE"/>
    <property type="match status" value="1"/>
</dbReference>
<dbReference type="Pfam" id="PF00109">
    <property type="entry name" value="ketoacyl-synt"/>
    <property type="match status" value="1"/>
</dbReference>
<keyword evidence="1" id="KW-0596">Phosphopantetheine</keyword>
<evidence type="ECO:0000256" key="5">
    <source>
        <dbReference type="ARBA" id="ARBA00023268"/>
    </source>
</evidence>
<dbReference type="Gene3D" id="3.40.47.10">
    <property type="match status" value="1"/>
</dbReference>
<dbReference type="SMART" id="SM00823">
    <property type="entry name" value="PKS_PP"/>
    <property type="match status" value="1"/>
</dbReference>
<keyword evidence="5" id="KW-0511">Multifunctional enzyme</keyword>
<protein>
    <submittedName>
        <fullName evidence="9">Type I polyketide synthase</fullName>
    </submittedName>
</protein>
<organism evidence="9 10">
    <name type="scientific">Streptomyces celluloflavus</name>
    <dbReference type="NCBI Taxonomy" id="58344"/>
    <lineage>
        <taxon>Bacteria</taxon>
        <taxon>Bacillati</taxon>
        <taxon>Actinomycetota</taxon>
        <taxon>Actinomycetes</taxon>
        <taxon>Kitasatosporales</taxon>
        <taxon>Streptomycetaceae</taxon>
        <taxon>Streptomyces</taxon>
    </lineage>
</organism>
<proteinExistence type="predicted"/>
<evidence type="ECO:0000313" key="10">
    <source>
        <dbReference type="Proteomes" id="UP001610990"/>
    </source>
</evidence>
<keyword evidence="3" id="KW-0808">Transferase</keyword>
<keyword evidence="2" id="KW-0597">Phosphoprotein</keyword>
<dbReference type="PROSITE" id="PS50075">
    <property type="entry name" value="CARRIER"/>
    <property type="match status" value="1"/>
</dbReference>
<evidence type="ECO:0000259" key="7">
    <source>
        <dbReference type="PROSITE" id="PS50075"/>
    </source>
</evidence>
<dbReference type="InterPro" id="IPR016035">
    <property type="entry name" value="Acyl_Trfase/lysoPLipase"/>
</dbReference>
<dbReference type="InterPro" id="IPR009081">
    <property type="entry name" value="PP-bd_ACP"/>
</dbReference>
<keyword evidence="6" id="KW-0012">Acyltransferase</keyword>
<dbReference type="InterPro" id="IPR020806">
    <property type="entry name" value="PKS_PP-bd"/>
</dbReference>
<dbReference type="InterPro" id="IPR014031">
    <property type="entry name" value="Ketoacyl_synth_C"/>
</dbReference>
<gene>
    <name evidence="9" type="ORF">ACH4GP_07900</name>
</gene>
<dbReference type="Proteomes" id="UP001610990">
    <property type="component" value="Unassembled WGS sequence"/>
</dbReference>
<dbReference type="InterPro" id="IPR050091">
    <property type="entry name" value="PKS_NRPS_Biosynth_Enz"/>
</dbReference>
<dbReference type="InterPro" id="IPR036736">
    <property type="entry name" value="ACP-like_sf"/>
</dbReference>
<dbReference type="SUPFAM" id="SSF53901">
    <property type="entry name" value="Thiolase-like"/>
    <property type="match status" value="1"/>
</dbReference>
<reference evidence="9 10" key="1">
    <citation type="submission" date="2024-10" db="EMBL/GenBank/DDBJ databases">
        <title>The Natural Products Discovery Center: Release of the First 8490 Sequenced Strains for Exploring Actinobacteria Biosynthetic Diversity.</title>
        <authorList>
            <person name="Kalkreuter E."/>
            <person name="Kautsar S.A."/>
            <person name="Yang D."/>
            <person name="Bader C.D."/>
            <person name="Teijaro C.N."/>
            <person name="Fluegel L."/>
            <person name="Davis C.M."/>
            <person name="Simpson J.R."/>
            <person name="Lauterbach L."/>
            <person name="Steele A.D."/>
            <person name="Gui C."/>
            <person name="Meng S."/>
            <person name="Li G."/>
            <person name="Viehrig K."/>
            <person name="Ye F."/>
            <person name="Su P."/>
            <person name="Kiefer A.F."/>
            <person name="Nichols A."/>
            <person name="Cepeda A.J."/>
            <person name="Yan W."/>
            <person name="Fan B."/>
            <person name="Jiang Y."/>
            <person name="Adhikari A."/>
            <person name="Zheng C.-J."/>
            <person name="Schuster L."/>
            <person name="Cowan T.M."/>
            <person name="Smanski M.J."/>
            <person name="Chevrette M.G."/>
            <person name="De Carvalho L.P.S."/>
            <person name="Shen B."/>
        </authorList>
    </citation>
    <scope>NUCLEOTIDE SEQUENCE [LARGE SCALE GENOMIC DNA]</scope>
    <source>
        <strain evidence="9 10">NPDC018013</strain>
    </source>
</reference>
<dbReference type="Pfam" id="PF02801">
    <property type="entry name" value="Ketoacyl-synt_C"/>
    <property type="match status" value="1"/>
</dbReference>
<dbReference type="Pfam" id="PF16197">
    <property type="entry name" value="KAsynt_C_assoc"/>
    <property type="match status" value="1"/>
</dbReference>
<dbReference type="Gene3D" id="1.10.1200.10">
    <property type="entry name" value="ACP-like"/>
    <property type="match status" value="1"/>
</dbReference>
<dbReference type="InterPro" id="IPR020841">
    <property type="entry name" value="PKS_Beta-ketoAc_synthase_dom"/>
</dbReference>
<evidence type="ECO:0000256" key="1">
    <source>
        <dbReference type="ARBA" id="ARBA00022450"/>
    </source>
</evidence>
<evidence type="ECO:0000256" key="2">
    <source>
        <dbReference type="ARBA" id="ARBA00022553"/>
    </source>
</evidence>
<evidence type="ECO:0000313" key="9">
    <source>
        <dbReference type="EMBL" id="MFH8584305.1"/>
    </source>
</evidence>
<evidence type="ECO:0000256" key="3">
    <source>
        <dbReference type="ARBA" id="ARBA00022679"/>
    </source>
</evidence>
<dbReference type="Pfam" id="PF00698">
    <property type="entry name" value="Acyl_transf_1"/>
    <property type="match status" value="1"/>
</dbReference>
<dbReference type="SUPFAM" id="SSF55048">
    <property type="entry name" value="Probable ACP-binding domain of malonyl-CoA ACP transacylase"/>
    <property type="match status" value="1"/>
</dbReference>
<dbReference type="InterPro" id="IPR016039">
    <property type="entry name" value="Thiolase-like"/>
</dbReference>
<dbReference type="SMART" id="SM00825">
    <property type="entry name" value="PKS_KS"/>
    <property type="match status" value="1"/>
</dbReference>
<dbReference type="EMBL" id="JBIRGH010000004">
    <property type="protein sequence ID" value="MFH8584305.1"/>
    <property type="molecule type" value="Genomic_DNA"/>
</dbReference>
<dbReference type="InterPro" id="IPR001227">
    <property type="entry name" value="Ac_transferase_dom_sf"/>
</dbReference>
<dbReference type="CDD" id="cd00833">
    <property type="entry name" value="PKS"/>
    <property type="match status" value="1"/>
</dbReference>
<name>A0ABW7RDA2_9ACTN</name>
<comment type="caution">
    <text evidence="9">The sequence shown here is derived from an EMBL/GenBank/DDBJ whole genome shotgun (WGS) entry which is preliminary data.</text>
</comment>
<dbReference type="InterPro" id="IPR032821">
    <property type="entry name" value="PKS_assoc"/>
</dbReference>
<dbReference type="PANTHER" id="PTHR43775:SF51">
    <property type="entry name" value="INACTIVE PHENOLPHTHIOCEROL SYNTHESIS POLYKETIDE SYNTHASE TYPE I PKS1-RELATED"/>
    <property type="match status" value="1"/>
</dbReference>
<dbReference type="SUPFAM" id="SSF47336">
    <property type="entry name" value="ACP-like"/>
    <property type="match status" value="1"/>
</dbReference>
<keyword evidence="4" id="KW-0045">Antibiotic biosynthesis</keyword>
<dbReference type="Pfam" id="PF00550">
    <property type="entry name" value="PP-binding"/>
    <property type="match status" value="1"/>
</dbReference>
<evidence type="ECO:0000256" key="4">
    <source>
        <dbReference type="ARBA" id="ARBA00023194"/>
    </source>
</evidence>
<sequence length="1043" mass="108331">MTEPLAVVGMACRYPGGIASPEDLWQALTERRTVAGPFPTNRGWDLDALRSGGRSAADRGGFLDDAGGFDAEFFGLSPREAEAMDPQQRLALETSWEALERAGLDPTALHGSRTGVFLGAEARPYGPRLHQAAADLAGPLFTGTAPSIISGRVSYALGLRGPALTVDTSASSSLVALHLAVGALRRGECELALAGGVSVMTTPYYYVAFSALRGLAPDGRCKPFSADADGTAWSEGAGMLVVERLERARRLGHRVLAVIRGSAVNSDGASQNLTAPSGDAQRDVIHAALADAALTPADIDAVEAHGTGTRLGDRIEAGALLAAYGADHTEQHPLLVGSVKSNLGHTLSAAGAAGVIKTILAFRHGTLPESLHITAPTPAVDWSSGAVRLVTEPTPWPGTAHPRRAGVSGFGIGGTNAHLVLEEPPAGPALADPAPVPVPTGSVLRTDRAATPWLLSARTPAALAAQADRLAPHLDLHPDVPYQDVAHSLATTRAALEHRAVLLGPDPRTGLAALAAGRPAAAVLTGEVHPEGPGKTVFVFPGQGSQWVGMGRELAECSPVFAARLAECAAALAPYVEWELADVLAGRHGFEAADVVQPALWAVMVSLAAVWQAAGVRPDAVVGHSQGEIAAAAVAGILSLDDAAKVVALRSTTLTALAGRGGMMAVEQAATTVRGWIAAYGDRLAIAAVNGPTATVISGETQALRALADEHADTRTRTLPVDYASHSSHVDELREEILTALEGIAPCETSVPMISALTGKNINGPELDAAYWYAGLRETVEFDGAVRALADTGHGTFVEISPHPVLTTALAARARLAVGTLRRDDGGPDRLLASLAEAYVHGAPVDWTTVIPVTRTVDLPTYAFQRTHYWLLDDHAAPAVPAAPLPEPAPAAPARAFDHDHLGLLDLIRSHAAAVLGHADARTVHPTRTFKAQGLDSVTSVELRNRLTAATGLDLPPTLVYEHPSPTVLAHHLLDELRPADPLVAALDALEPLLAAASGPAGAQARTRLAALLGKSRPNPLGDTTDEDLFALIDTELGLDRDH</sequence>
<dbReference type="RefSeq" id="WP_397671742.1">
    <property type="nucleotide sequence ID" value="NZ_JBIRGH010000004.1"/>
</dbReference>
<evidence type="ECO:0000256" key="6">
    <source>
        <dbReference type="ARBA" id="ARBA00023315"/>
    </source>
</evidence>
<accession>A0ABW7RDA2</accession>
<dbReference type="PROSITE" id="PS52004">
    <property type="entry name" value="KS3_2"/>
    <property type="match status" value="1"/>
</dbReference>
<keyword evidence="10" id="KW-1185">Reference proteome</keyword>
<feature type="domain" description="Carrier" evidence="7">
    <location>
        <begin position="902"/>
        <end position="977"/>
    </location>
</feature>
<feature type="domain" description="Ketosynthase family 3 (KS3)" evidence="8">
    <location>
        <begin position="2"/>
        <end position="423"/>
    </location>
</feature>
<dbReference type="InterPro" id="IPR014043">
    <property type="entry name" value="Acyl_transferase_dom"/>
</dbReference>
<dbReference type="InterPro" id="IPR016036">
    <property type="entry name" value="Malonyl_transacylase_ACP-bd"/>
</dbReference>
<dbReference type="SMART" id="SM00827">
    <property type="entry name" value="PKS_AT"/>
    <property type="match status" value="1"/>
</dbReference>
<dbReference type="Gene3D" id="3.40.366.10">
    <property type="entry name" value="Malonyl-Coenzyme A Acyl Carrier Protein, domain 2"/>
    <property type="match status" value="1"/>
</dbReference>
<evidence type="ECO:0000259" key="8">
    <source>
        <dbReference type="PROSITE" id="PS52004"/>
    </source>
</evidence>
<dbReference type="Gene3D" id="3.30.70.3290">
    <property type="match status" value="1"/>
</dbReference>
<dbReference type="SMART" id="SM01294">
    <property type="entry name" value="PKS_PP_betabranch"/>
    <property type="match status" value="1"/>
</dbReference>